<dbReference type="EMBL" id="JH159162">
    <property type="protein sequence ID" value="EGZ07318.1"/>
    <property type="molecule type" value="Genomic_DNA"/>
</dbReference>
<proteinExistence type="predicted"/>
<dbReference type="InParanoid" id="G5A9N8"/>
<gene>
    <name evidence="1" type="ORF">PHYSODRAFT_262752</name>
</gene>
<dbReference type="KEGG" id="psoj:PHYSODRAFT_262752"/>
<organism evidence="1 2">
    <name type="scientific">Phytophthora sojae (strain P6497)</name>
    <name type="common">Soybean stem and root rot agent</name>
    <name type="synonym">Phytophthora megasperma f. sp. glycines</name>
    <dbReference type="NCBI Taxonomy" id="1094619"/>
    <lineage>
        <taxon>Eukaryota</taxon>
        <taxon>Sar</taxon>
        <taxon>Stramenopiles</taxon>
        <taxon>Oomycota</taxon>
        <taxon>Peronosporomycetes</taxon>
        <taxon>Peronosporales</taxon>
        <taxon>Peronosporaceae</taxon>
        <taxon>Phytophthora</taxon>
    </lineage>
</organism>
<dbReference type="RefSeq" id="XP_009536884.1">
    <property type="nucleotide sequence ID" value="XM_009538589.1"/>
</dbReference>
<keyword evidence="2" id="KW-1185">Reference proteome</keyword>
<protein>
    <submittedName>
        <fullName evidence="1">Uncharacterized protein</fullName>
    </submittedName>
</protein>
<name>G5A9N8_PHYSP</name>
<dbReference type="GeneID" id="20639420"/>
<dbReference type="AlphaFoldDB" id="G5A9N8"/>
<evidence type="ECO:0000313" key="2">
    <source>
        <dbReference type="Proteomes" id="UP000002640"/>
    </source>
</evidence>
<accession>G5A9N8</accession>
<sequence length="159" mass="17498">MKRLAASCCYCCCSCRSCRRCCYGKERWQPVTGFLVVACDLLSRLLSLPDLDANTDFCLQQVILTSASDVPNKCSKRSETISARNRVASGANPRAEVLPGAVKQDHGKPVVARYANEVSNYYVDMNYHGVLGRACQVGAELKMQVDSSRVTRRLTRGAP</sequence>
<dbReference type="Proteomes" id="UP000002640">
    <property type="component" value="Unassembled WGS sequence"/>
</dbReference>
<reference evidence="1 2" key="1">
    <citation type="journal article" date="2006" name="Science">
        <title>Phytophthora genome sequences uncover evolutionary origins and mechanisms of pathogenesis.</title>
        <authorList>
            <person name="Tyler B.M."/>
            <person name="Tripathy S."/>
            <person name="Zhang X."/>
            <person name="Dehal P."/>
            <person name="Jiang R.H."/>
            <person name="Aerts A."/>
            <person name="Arredondo F.D."/>
            <person name="Baxter L."/>
            <person name="Bensasson D."/>
            <person name="Beynon J.L."/>
            <person name="Chapman J."/>
            <person name="Damasceno C.M."/>
            <person name="Dorrance A.E."/>
            <person name="Dou D."/>
            <person name="Dickerman A.W."/>
            <person name="Dubchak I.L."/>
            <person name="Garbelotto M."/>
            <person name="Gijzen M."/>
            <person name="Gordon S.G."/>
            <person name="Govers F."/>
            <person name="Grunwald N.J."/>
            <person name="Huang W."/>
            <person name="Ivors K.L."/>
            <person name="Jones R.W."/>
            <person name="Kamoun S."/>
            <person name="Krampis K."/>
            <person name="Lamour K.H."/>
            <person name="Lee M.K."/>
            <person name="McDonald W.H."/>
            <person name="Medina M."/>
            <person name="Meijer H.J."/>
            <person name="Nordberg E.K."/>
            <person name="Maclean D.J."/>
            <person name="Ospina-Giraldo M.D."/>
            <person name="Morris P.F."/>
            <person name="Phuntumart V."/>
            <person name="Putnam N.H."/>
            <person name="Rash S."/>
            <person name="Rose J.K."/>
            <person name="Sakihama Y."/>
            <person name="Salamov A.A."/>
            <person name="Savidor A."/>
            <person name="Scheuring C.F."/>
            <person name="Smith B.M."/>
            <person name="Sobral B.W."/>
            <person name="Terry A."/>
            <person name="Torto-Alalibo T.A."/>
            <person name="Win J."/>
            <person name="Xu Z."/>
            <person name="Zhang H."/>
            <person name="Grigoriev I.V."/>
            <person name="Rokhsar D.S."/>
            <person name="Boore J.L."/>
        </authorList>
    </citation>
    <scope>NUCLEOTIDE SEQUENCE [LARGE SCALE GENOMIC DNA]</scope>
    <source>
        <strain evidence="1 2">P6497</strain>
    </source>
</reference>
<evidence type="ECO:0000313" key="1">
    <source>
        <dbReference type="EMBL" id="EGZ07318.1"/>
    </source>
</evidence>